<dbReference type="Proteomes" id="UP000805193">
    <property type="component" value="Unassembled WGS sequence"/>
</dbReference>
<organism evidence="1 2">
    <name type="scientific">Ixodes persulcatus</name>
    <name type="common">Taiga tick</name>
    <dbReference type="NCBI Taxonomy" id="34615"/>
    <lineage>
        <taxon>Eukaryota</taxon>
        <taxon>Metazoa</taxon>
        <taxon>Ecdysozoa</taxon>
        <taxon>Arthropoda</taxon>
        <taxon>Chelicerata</taxon>
        <taxon>Arachnida</taxon>
        <taxon>Acari</taxon>
        <taxon>Parasitiformes</taxon>
        <taxon>Ixodida</taxon>
        <taxon>Ixodoidea</taxon>
        <taxon>Ixodidae</taxon>
        <taxon>Ixodinae</taxon>
        <taxon>Ixodes</taxon>
    </lineage>
</organism>
<keyword evidence="2" id="KW-1185">Reference proteome</keyword>
<proteinExistence type="predicted"/>
<protein>
    <submittedName>
        <fullName evidence="1">Uncharacterized protein</fullName>
    </submittedName>
</protein>
<gene>
    <name evidence="1" type="ORF">HPB47_023634</name>
</gene>
<name>A0AC60Q6G4_IXOPE</name>
<sequence>MFVMGEAPGFISASTFSELDEKTYKEVPIEDPRSSVLALTYTSGTTGLPKGVEITHYNIVGAFYTIRSIFGSRSDDVMLAWNPITHSSGLHTVTAVLMGCVNVVASPAMSFEDFVSTISSFKVTGLTFFPSRLQIIVNEMLRSGTRLPTVTSVAVAGGVLTETLAQLTLAAFHNIKSLKNIYGMSECCGCVCVSPVPGISYADVGVPGPTVEIKILDVTTSRKLGPNEVGELCFRSPLATRGYYKKPEATAQFKDEDDWCHSGDLAYYDDQGRIYFVERVKEMIKCKDNQVVPAELEGLLLARHDGIAEVCVVGLPHAEWGQVPAAFVVLKDSHAAPGKVTEQDIKDIIA</sequence>
<comment type="caution">
    <text evidence="1">The sequence shown here is derived from an EMBL/GenBank/DDBJ whole genome shotgun (WGS) entry which is preliminary data.</text>
</comment>
<accession>A0AC60Q6G4</accession>
<dbReference type="EMBL" id="JABSTQ010009412">
    <property type="protein sequence ID" value="KAG0429445.1"/>
    <property type="molecule type" value="Genomic_DNA"/>
</dbReference>
<reference evidence="1 2" key="1">
    <citation type="journal article" date="2020" name="Cell">
        <title>Large-Scale Comparative Analyses of Tick Genomes Elucidate Their Genetic Diversity and Vector Capacities.</title>
        <authorList>
            <consortium name="Tick Genome and Microbiome Consortium (TIGMIC)"/>
            <person name="Jia N."/>
            <person name="Wang J."/>
            <person name="Shi W."/>
            <person name="Du L."/>
            <person name="Sun Y."/>
            <person name="Zhan W."/>
            <person name="Jiang J.F."/>
            <person name="Wang Q."/>
            <person name="Zhang B."/>
            <person name="Ji P."/>
            <person name="Bell-Sakyi L."/>
            <person name="Cui X.M."/>
            <person name="Yuan T.T."/>
            <person name="Jiang B.G."/>
            <person name="Yang W.F."/>
            <person name="Lam T.T."/>
            <person name="Chang Q.C."/>
            <person name="Ding S.J."/>
            <person name="Wang X.J."/>
            <person name="Zhu J.G."/>
            <person name="Ruan X.D."/>
            <person name="Zhao L."/>
            <person name="Wei J.T."/>
            <person name="Ye R.Z."/>
            <person name="Que T.C."/>
            <person name="Du C.H."/>
            <person name="Zhou Y.H."/>
            <person name="Cheng J.X."/>
            <person name="Dai P.F."/>
            <person name="Guo W.B."/>
            <person name="Han X.H."/>
            <person name="Huang E.J."/>
            <person name="Li L.F."/>
            <person name="Wei W."/>
            <person name="Gao Y.C."/>
            <person name="Liu J.Z."/>
            <person name="Shao H.Z."/>
            <person name="Wang X."/>
            <person name="Wang C.C."/>
            <person name="Yang T.C."/>
            <person name="Huo Q.B."/>
            <person name="Li W."/>
            <person name="Chen H.Y."/>
            <person name="Chen S.E."/>
            <person name="Zhou L.G."/>
            <person name="Ni X.B."/>
            <person name="Tian J.H."/>
            <person name="Sheng Y."/>
            <person name="Liu T."/>
            <person name="Pan Y.S."/>
            <person name="Xia L.Y."/>
            <person name="Li J."/>
            <person name="Zhao F."/>
            <person name="Cao W.C."/>
        </authorList>
    </citation>
    <scope>NUCLEOTIDE SEQUENCE [LARGE SCALE GENOMIC DNA]</scope>
    <source>
        <strain evidence="1">Iper-2018</strain>
    </source>
</reference>
<evidence type="ECO:0000313" key="2">
    <source>
        <dbReference type="Proteomes" id="UP000805193"/>
    </source>
</evidence>
<feature type="non-terminal residue" evidence="1">
    <location>
        <position position="350"/>
    </location>
</feature>
<evidence type="ECO:0000313" key="1">
    <source>
        <dbReference type="EMBL" id="KAG0429445.1"/>
    </source>
</evidence>